<feature type="chain" id="PRO_5042836275" evidence="1">
    <location>
        <begin position="26"/>
        <end position="273"/>
    </location>
</feature>
<dbReference type="EMBL" id="JBBPBK010000153">
    <property type="protein sequence ID" value="KAK9266401.1"/>
    <property type="molecule type" value="Genomic_DNA"/>
</dbReference>
<evidence type="ECO:0000256" key="1">
    <source>
        <dbReference type="SAM" id="SignalP"/>
    </source>
</evidence>
<dbReference type="PANTHER" id="PTHR33355:SF11">
    <property type="entry name" value="WALL-ASSOCIATED RECEPTOR KINASE GALACTURONAN-BINDING DOMAIN-CONTAINING PROTEIN"/>
    <property type="match status" value="1"/>
</dbReference>
<keyword evidence="3" id="KW-1185">Reference proteome</keyword>
<protein>
    <submittedName>
        <fullName evidence="2">Uncharacterized protein</fullName>
    </submittedName>
</protein>
<accession>A0AAP0R536</accession>
<gene>
    <name evidence="2" type="ORF">L1049_025258</name>
</gene>
<dbReference type="AlphaFoldDB" id="A0AAP0R536"/>
<dbReference type="PANTHER" id="PTHR33355">
    <property type="entry name" value="WALL-ASSOCIATED RECEPTOR KINASE CARBOXY-TERMINAL PROTEIN-RELATED"/>
    <property type="match status" value="1"/>
</dbReference>
<evidence type="ECO:0000313" key="2">
    <source>
        <dbReference type="EMBL" id="KAK9266401.1"/>
    </source>
</evidence>
<comment type="caution">
    <text evidence="2">The sequence shown here is derived from an EMBL/GenBank/DDBJ whole genome shotgun (WGS) entry which is preliminary data.</text>
</comment>
<sequence length="273" mass="30182">MQTSKKFPLHLLLLTLNFYFTSSTAQHTPTSFCGKFRIQTPFLVQNSIESSPLNRMILCKAQKLYFRTSLGLFPISSIDYTSKILTISHPSCSSSRHFVSPSLLSAGFPSPPQPNSLLLFNCSNQTYPMSAFSRNCTHSHGCGASFEIQEQGLEGTSSCLLVDDLGKLDMGFHPKDLNCSHYSRVYRNSSGFDDKEGFELGTRISFEIPDHVPDICNECEKPNGNCGVGLRCICHPKECKDKVISAGVSMNPSGNIQFSLLSFFVVVLSFMVS</sequence>
<reference evidence="2 3" key="1">
    <citation type="journal article" date="2024" name="Plant J.">
        <title>Genome sequences and population genomics reveal climatic adaptation and genomic divergence between two closely related sweetgum species.</title>
        <authorList>
            <person name="Xu W.Q."/>
            <person name="Ren C.Q."/>
            <person name="Zhang X.Y."/>
            <person name="Comes H.P."/>
            <person name="Liu X.H."/>
            <person name="Li Y.G."/>
            <person name="Kettle C.J."/>
            <person name="Jalonen R."/>
            <person name="Gaisberger H."/>
            <person name="Ma Y.Z."/>
            <person name="Qiu Y.X."/>
        </authorList>
    </citation>
    <scope>NUCLEOTIDE SEQUENCE [LARGE SCALE GENOMIC DNA]</scope>
    <source>
        <strain evidence="2">Hangzhou</strain>
    </source>
</reference>
<keyword evidence="1" id="KW-0732">Signal</keyword>
<evidence type="ECO:0000313" key="3">
    <source>
        <dbReference type="Proteomes" id="UP001415857"/>
    </source>
</evidence>
<organism evidence="2 3">
    <name type="scientific">Liquidambar formosana</name>
    <name type="common">Formosan gum</name>
    <dbReference type="NCBI Taxonomy" id="63359"/>
    <lineage>
        <taxon>Eukaryota</taxon>
        <taxon>Viridiplantae</taxon>
        <taxon>Streptophyta</taxon>
        <taxon>Embryophyta</taxon>
        <taxon>Tracheophyta</taxon>
        <taxon>Spermatophyta</taxon>
        <taxon>Magnoliopsida</taxon>
        <taxon>eudicotyledons</taxon>
        <taxon>Gunneridae</taxon>
        <taxon>Pentapetalae</taxon>
        <taxon>Saxifragales</taxon>
        <taxon>Altingiaceae</taxon>
        <taxon>Liquidambar</taxon>
    </lineage>
</organism>
<proteinExistence type="predicted"/>
<name>A0AAP0R536_LIQFO</name>
<feature type="signal peptide" evidence="1">
    <location>
        <begin position="1"/>
        <end position="25"/>
    </location>
</feature>
<dbReference type="Proteomes" id="UP001415857">
    <property type="component" value="Unassembled WGS sequence"/>
</dbReference>